<dbReference type="SUPFAM" id="SSF53850">
    <property type="entry name" value="Periplasmic binding protein-like II"/>
    <property type="match status" value="1"/>
</dbReference>
<dbReference type="Gene3D" id="3.40.190.10">
    <property type="entry name" value="Periplasmic binding protein-like II"/>
    <property type="match status" value="2"/>
</dbReference>
<evidence type="ECO:0000313" key="5">
    <source>
        <dbReference type="Proteomes" id="UP000306628"/>
    </source>
</evidence>
<reference evidence="4 5" key="1">
    <citation type="submission" date="2019-05" db="EMBL/GenBank/DDBJ databases">
        <title>Draft genome sequence of Nonomuraea zeae DSM 100528.</title>
        <authorList>
            <person name="Saricaoglu S."/>
            <person name="Isik K."/>
        </authorList>
    </citation>
    <scope>NUCLEOTIDE SEQUENCE [LARGE SCALE GENOMIC DNA]</scope>
    <source>
        <strain evidence="4 5">DSM 100528</strain>
    </source>
</reference>
<evidence type="ECO:0000313" key="4">
    <source>
        <dbReference type="EMBL" id="TMR39904.1"/>
    </source>
</evidence>
<evidence type="ECO:0000259" key="3">
    <source>
        <dbReference type="SMART" id="SM00062"/>
    </source>
</evidence>
<feature type="domain" description="Solute-binding protein family 3/N-terminal" evidence="3">
    <location>
        <begin position="125"/>
        <end position="362"/>
    </location>
</feature>
<keyword evidence="5" id="KW-1185">Reference proteome</keyword>
<protein>
    <submittedName>
        <fullName evidence="4">ABC transporter substrate-binding protein</fullName>
    </submittedName>
</protein>
<feature type="region of interest" description="Disordered" evidence="2">
    <location>
        <begin position="23"/>
        <end position="47"/>
    </location>
</feature>
<organism evidence="4 5">
    <name type="scientific">Nonomuraea zeae</name>
    <dbReference type="NCBI Taxonomy" id="1642303"/>
    <lineage>
        <taxon>Bacteria</taxon>
        <taxon>Bacillati</taxon>
        <taxon>Actinomycetota</taxon>
        <taxon>Actinomycetes</taxon>
        <taxon>Streptosporangiales</taxon>
        <taxon>Streptosporangiaceae</taxon>
        <taxon>Nonomuraea</taxon>
    </lineage>
</organism>
<dbReference type="SMART" id="SM00062">
    <property type="entry name" value="PBPb"/>
    <property type="match status" value="1"/>
</dbReference>
<proteinExistence type="predicted"/>
<accession>A0A5S4H583</accession>
<dbReference type="PANTHER" id="PTHR35936">
    <property type="entry name" value="MEMBRANE-BOUND LYTIC MUREIN TRANSGLYCOSYLASE F"/>
    <property type="match status" value="1"/>
</dbReference>
<sequence length="375" mass="38973">MDSGRDAGQVLLAGLRPARARVGAPFAGGPGRPGVRRRQLRPHAGPGVIPDTGWSQLMRALPKRGRSTFLGMVAMVLTLGGCALASDPPAPEVGTQGSTAPAAATPAADSALHDLLPERIKSAGVIRVASNIPYPPWEMYTTAGGRQPTGIDYDLSQALAAKLGVRASFDQTAFDSMIPAVLAGKADIVMAGIFDTPKRRESLSFVDYAKDGYSLLVSKGNPEGMKDVTDLSGKTVAVQSSTSEEAAIGKLSKRFETQGKPGVTVLSFPGDSEAFLAIKSGKAVARVQATSAAAYAVKTFENGNAFELVDAPSITAEFGGGSEGIGVPKPDTELLTALQKALQALMDDGTYLKILTKYGVQNIALTKAEINQGTD</sequence>
<name>A0A5S4H583_9ACTN</name>
<dbReference type="AlphaFoldDB" id="A0A5S4H583"/>
<gene>
    <name evidence="4" type="ORF">ETD85_00580</name>
</gene>
<evidence type="ECO:0000256" key="2">
    <source>
        <dbReference type="SAM" id="MobiDB-lite"/>
    </source>
</evidence>
<keyword evidence="1" id="KW-0732">Signal</keyword>
<dbReference type="OrthoDB" id="4633994at2"/>
<evidence type="ECO:0000256" key="1">
    <source>
        <dbReference type="ARBA" id="ARBA00022729"/>
    </source>
</evidence>
<dbReference type="Proteomes" id="UP000306628">
    <property type="component" value="Unassembled WGS sequence"/>
</dbReference>
<dbReference type="PANTHER" id="PTHR35936:SF17">
    <property type="entry name" value="ARGININE-BINDING EXTRACELLULAR PROTEIN ARTP"/>
    <property type="match status" value="1"/>
</dbReference>
<dbReference type="Pfam" id="PF00497">
    <property type="entry name" value="SBP_bac_3"/>
    <property type="match status" value="1"/>
</dbReference>
<dbReference type="CDD" id="cd01004">
    <property type="entry name" value="PBP2_MidA_like"/>
    <property type="match status" value="1"/>
</dbReference>
<dbReference type="InterPro" id="IPR001638">
    <property type="entry name" value="Solute-binding_3/MltF_N"/>
</dbReference>
<comment type="caution">
    <text evidence="4">The sequence shown here is derived from an EMBL/GenBank/DDBJ whole genome shotgun (WGS) entry which is preliminary data.</text>
</comment>
<dbReference type="EMBL" id="VCKX01000001">
    <property type="protein sequence ID" value="TMR39904.1"/>
    <property type="molecule type" value="Genomic_DNA"/>
</dbReference>